<evidence type="ECO:0000313" key="3">
    <source>
        <dbReference type="EMBL" id="BAU19028.1"/>
    </source>
</evidence>
<dbReference type="EMBL" id="AP014598">
    <property type="protein sequence ID" value="BAU19028.1"/>
    <property type="molecule type" value="Genomic_DNA"/>
</dbReference>
<feature type="domain" description="HTH cro/C1-type" evidence="1">
    <location>
        <begin position="8"/>
        <end position="62"/>
    </location>
</feature>
<dbReference type="SMART" id="SM00530">
    <property type="entry name" value="HTH_XRE"/>
    <property type="match status" value="1"/>
</dbReference>
<dbReference type="EMBL" id="PEKN01000002">
    <property type="protein sequence ID" value="PIK19342.1"/>
    <property type="molecule type" value="Genomic_DNA"/>
</dbReference>
<dbReference type="Proteomes" id="UP000217431">
    <property type="component" value="Chromosome II"/>
</dbReference>
<reference evidence="3 5" key="1">
    <citation type="journal article" date="2016" name="DNA Res.">
        <title>The complete genome sequencing of Prevotella intermedia strain OMA14 and a subsequent fine-scale, intra-species genomic comparison reveal an unusual amplification of conjugative and mobile transposons and identify a novel Prevotella-lineage-specific repeat.</title>
        <authorList>
            <person name="Naito M."/>
            <person name="Ogura Y."/>
            <person name="Itoh T."/>
            <person name="Shoji M."/>
            <person name="Okamoto M."/>
            <person name="Hayashi T."/>
            <person name="Nakayama K."/>
        </authorList>
    </citation>
    <scope>NUCLEOTIDE SEQUENCE [LARGE SCALE GENOMIC DNA]</scope>
    <source>
        <strain evidence="3 5">OMA14</strain>
    </source>
</reference>
<dbReference type="Proteomes" id="UP000230046">
    <property type="component" value="Unassembled WGS sequence"/>
</dbReference>
<dbReference type="SUPFAM" id="SSF47413">
    <property type="entry name" value="lambda repressor-like DNA-binding domains"/>
    <property type="match status" value="1"/>
</dbReference>
<protein>
    <submittedName>
        <fullName evidence="4">XRE family transcriptional regulator</fullName>
    </submittedName>
</protein>
<evidence type="ECO:0000313" key="4">
    <source>
        <dbReference type="EMBL" id="PIK19342.1"/>
    </source>
</evidence>
<evidence type="ECO:0000313" key="6">
    <source>
        <dbReference type="Proteomes" id="UP000230046"/>
    </source>
</evidence>
<organism evidence="3 5">
    <name type="scientific">Prevotella intermedia</name>
    <dbReference type="NCBI Taxonomy" id="28131"/>
    <lineage>
        <taxon>Bacteria</taxon>
        <taxon>Pseudomonadati</taxon>
        <taxon>Bacteroidota</taxon>
        <taxon>Bacteroidia</taxon>
        <taxon>Bacteroidales</taxon>
        <taxon>Prevotellaceae</taxon>
        <taxon>Prevotella</taxon>
    </lineage>
</organism>
<evidence type="ECO:0000313" key="2">
    <source>
        <dbReference type="EMBL" id="BAU18734.1"/>
    </source>
</evidence>
<dbReference type="Gene3D" id="1.10.260.40">
    <property type="entry name" value="lambda repressor-like DNA-binding domains"/>
    <property type="match status" value="1"/>
</dbReference>
<proteinExistence type="predicted"/>
<reference evidence="4 6" key="2">
    <citation type="submission" date="2017-11" db="EMBL/GenBank/DDBJ databases">
        <title>Genome sequencing of Prevotella intermedia KCOM 1653.</title>
        <authorList>
            <person name="Kook J.-K."/>
            <person name="Park S.-N."/>
            <person name="Lim Y.K."/>
        </authorList>
    </citation>
    <scope>NUCLEOTIDE SEQUENCE [LARGE SCALE GENOMIC DNA]</scope>
    <source>
        <strain evidence="4 6">KCOM 1653</strain>
    </source>
</reference>
<dbReference type="InterPro" id="IPR001387">
    <property type="entry name" value="Cro/C1-type_HTH"/>
</dbReference>
<accession>A0A0T7APK6</accession>
<dbReference type="EMBL" id="AP014598">
    <property type="protein sequence ID" value="BAU18734.1"/>
    <property type="molecule type" value="Genomic_DNA"/>
</dbReference>
<dbReference type="RefSeq" id="WP_009347062.1">
    <property type="nucleotide sequence ID" value="NZ_AP014598.1"/>
</dbReference>
<dbReference type="PROSITE" id="PS50943">
    <property type="entry name" value="HTH_CROC1"/>
    <property type="match status" value="1"/>
</dbReference>
<sequence>MKQLHKTLKEKRELEGYSQEYVAGKLNVSSSTISRWETGAVSMTTSQTYSYAKVLGWDELDLLASIAQRQQARPLPLAQMSIEVFDKDSYDRIIDLVKELGPQHIILQTKL</sequence>
<name>A0A0T7APK6_PREIN</name>
<dbReference type="InterPro" id="IPR010982">
    <property type="entry name" value="Lambda_DNA-bd_dom_sf"/>
</dbReference>
<dbReference type="Pfam" id="PF01381">
    <property type="entry name" value="HTH_3"/>
    <property type="match status" value="1"/>
</dbReference>
<dbReference type="CDD" id="cd00093">
    <property type="entry name" value="HTH_XRE"/>
    <property type="match status" value="1"/>
</dbReference>
<gene>
    <name evidence="4" type="ORF">CTI18_10355</name>
    <name evidence="2" type="ORF">PIOMA14_II_0229</name>
    <name evidence="3" type="ORF">PIOMA14_II_0523</name>
</gene>
<evidence type="ECO:0000313" key="5">
    <source>
        <dbReference type="Proteomes" id="UP000217431"/>
    </source>
</evidence>
<dbReference type="AlphaFoldDB" id="A0A0T7APK6"/>
<dbReference type="GO" id="GO:0003677">
    <property type="term" value="F:DNA binding"/>
    <property type="evidence" value="ECO:0007669"/>
    <property type="project" value="InterPro"/>
</dbReference>
<evidence type="ECO:0000259" key="1">
    <source>
        <dbReference type="PROSITE" id="PS50943"/>
    </source>
</evidence>